<evidence type="ECO:0000256" key="3">
    <source>
        <dbReference type="ARBA" id="ARBA00022112"/>
    </source>
</evidence>
<evidence type="ECO:0000256" key="2">
    <source>
        <dbReference type="ARBA" id="ARBA00011643"/>
    </source>
</evidence>
<dbReference type="GO" id="GO:0046872">
    <property type="term" value="F:metal ion binding"/>
    <property type="evidence" value="ECO:0007669"/>
    <property type="project" value="UniProtKB-KW"/>
</dbReference>
<dbReference type="FunFam" id="3.40.1390.30:FF:000001">
    <property type="entry name" value="GTP cyclohydrolase 1 type 2"/>
    <property type="match status" value="1"/>
</dbReference>
<comment type="similarity">
    <text evidence="1">Belongs to the GTP cyclohydrolase I type 2/NIF3 family.</text>
</comment>
<dbReference type="GO" id="GO:0005737">
    <property type="term" value="C:cytoplasm"/>
    <property type="evidence" value="ECO:0007669"/>
    <property type="project" value="TreeGrafter"/>
</dbReference>
<proteinExistence type="inferred from homology"/>
<reference evidence="6" key="1">
    <citation type="journal article" date="2013" name="Sci. Rep.">
        <title>Metagenomics uncovers a new group of low GC and ultra-small marine Actinobacteria.</title>
        <authorList>
            <person name="Ghai R."/>
            <person name="Mizuno C.M."/>
            <person name="Picazo A."/>
            <person name="Camacho A."/>
            <person name="Rodriguez-Valera F."/>
        </authorList>
    </citation>
    <scope>NUCLEOTIDE SEQUENCE</scope>
</reference>
<dbReference type="AlphaFoldDB" id="S5DRR7"/>
<dbReference type="InterPro" id="IPR002678">
    <property type="entry name" value="DUF34/NIF3"/>
</dbReference>
<evidence type="ECO:0000256" key="4">
    <source>
        <dbReference type="ARBA" id="ARBA00022723"/>
    </source>
</evidence>
<evidence type="ECO:0000313" key="6">
    <source>
        <dbReference type="EMBL" id="AGQ19640.1"/>
    </source>
</evidence>
<evidence type="ECO:0000256" key="5">
    <source>
        <dbReference type="PIRSR" id="PIRSR602678-1"/>
    </source>
</evidence>
<accession>S5DRR7</accession>
<dbReference type="Pfam" id="PF01784">
    <property type="entry name" value="DUF34_NIF3"/>
    <property type="match status" value="1"/>
</dbReference>
<organism evidence="6">
    <name type="scientific">Candidatus Actinomarina minuta</name>
    <dbReference type="NCBI Taxonomy" id="1389454"/>
    <lineage>
        <taxon>Bacteria</taxon>
        <taxon>Bacillati</taxon>
        <taxon>Actinomycetota</taxon>
        <taxon>Actinomycetes</taxon>
        <taxon>Candidatus Actinomarinidae</taxon>
        <taxon>Candidatus Actinomarinales</taxon>
        <taxon>Candidatus Actinomarineae</taxon>
        <taxon>Candidatus Actinomarinaceae</taxon>
        <taxon>Candidatus Actinomarina</taxon>
    </lineage>
</organism>
<sequence length="256" mass="29200">MKLFELLDNVNKIVPLKYAFEDDSVGITIGENESNVNNIVIGHELDDYLFEYCSDNNIDTVITYHPPPYKKIIEEDGSENFLPDSITTSFIDSSINIITIHTAQDVCKDGNADTLIDLFNIKNPKVFAQTVGKYGAGRYGTIDMVSPKELKELIEKKLNTKLIRTNEYFENLGDISHIAVLPGSGTQFMEEILDITQVFITGDISHRYLLKADEEKMGLIQIGHISSEIPGMRKFVEKFNKFMELEINYVYKEFYE</sequence>
<keyword evidence="4 5" id="KW-0479">Metal-binding</keyword>
<evidence type="ECO:0000256" key="1">
    <source>
        <dbReference type="ARBA" id="ARBA00006964"/>
    </source>
</evidence>
<dbReference type="PANTHER" id="PTHR13799:SF14">
    <property type="entry name" value="GTP CYCLOHYDROLASE 1 TYPE 2 HOMOLOG"/>
    <property type="match status" value="1"/>
</dbReference>
<name>S5DRR7_9ACTN</name>
<feature type="binding site" evidence="5">
    <location>
        <position position="65"/>
    </location>
    <ligand>
        <name>a divalent metal cation</name>
        <dbReference type="ChEBI" id="CHEBI:60240"/>
        <label>1</label>
    </ligand>
</feature>
<dbReference type="PANTHER" id="PTHR13799">
    <property type="entry name" value="NGG1 INTERACTING FACTOR 3"/>
    <property type="match status" value="1"/>
</dbReference>
<feature type="binding site" evidence="5">
    <location>
        <position position="228"/>
    </location>
    <ligand>
        <name>a divalent metal cation</name>
        <dbReference type="ChEBI" id="CHEBI:60240"/>
        <label>1</label>
    </ligand>
</feature>
<dbReference type="EMBL" id="KC811139">
    <property type="protein sequence ID" value="AGQ19640.1"/>
    <property type="molecule type" value="Genomic_DNA"/>
</dbReference>
<feature type="binding site" evidence="5">
    <location>
        <position position="105"/>
    </location>
    <ligand>
        <name>a divalent metal cation</name>
        <dbReference type="ChEBI" id="CHEBI:60240"/>
        <label>1</label>
    </ligand>
</feature>
<dbReference type="Gene3D" id="3.40.1390.30">
    <property type="entry name" value="NIF3 (NGG1p interacting factor 3)-like"/>
    <property type="match status" value="2"/>
</dbReference>
<dbReference type="SUPFAM" id="SSF102705">
    <property type="entry name" value="NIF3 (NGG1p interacting factor 3)-like"/>
    <property type="match status" value="1"/>
</dbReference>
<feature type="binding site" evidence="5">
    <location>
        <position position="224"/>
    </location>
    <ligand>
        <name>a divalent metal cation</name>
        <dbReference type="ChEBI" id="CHEBI:60240"/>
        <label>1</label>
    </ligand>
</feature>
<protein>
    <recommendedName>
        <fullName evidence="3">GTP cyclohydrolase 1 type 2 homolog</fullName>
    </recommendedName>
</protein>
<comment type="subunit">
    <text evidence="2">Homohexamer.</text>
</comment>
<dbReference type="InterPro" id="IPR036069">
    <property type="entry name" value="DUF34/NIF3_sf"/>
</dbReference>